<gene>
    <name evidence="2" type="ORF">OCBIM_22037304mg</name>
</gene>
<dbReference type="EMBL" id="KQ422997">
    <property type="protein sequence ID" value="KOF73792.1"/>
    <property type="molecule type" value="Genomic_DNA"/>
</dbReference>
<dbReference type="Pfam" id="PF24748">
    <property type="entry name" value="Galaxin_repeat"/>
    <property type="match status" value="1"/>
</dbReference>
<organism evidence="2">
    <name type="scientific">Octopus bimaculoides</name>
    <name type="common">California two-spotted octopus</name>
    <dbReference type="NCBI Taxonomy" id="37653"/>
    <lineage>
        <taxon>Eukaryota</taxon>
        <taxon>Metazoa</taxon>
        <taxon>Spiralia</taxon>
        <taxon>Lophotrochozoa</taxon>
        <taxon>Mollusca</taxon>
        <taxon>Cephalopoda</taxon>
        <taxon>Coleoidea</taxon>
        <taxon>Octopodiformes</taxon>
        <taxon>Octopoda</taxon>
        <taxon>Incirrata</taxon>
        <taxon>Octopodidae</taxon>
        <taxon>Octopus</taxon>
    </lineage>
</organism>
<dbReference type="InterPro" id="IPR056601">
    <property type="entry name" value="Galaxin_dom"/>
</dbReference>
<feature type="domain" description="Galaxin-like repeats" evidence="1">
    <location>
        <begin position="40"/>
        <end position="88"/>
    </location>
</feature>
<evidence type="ECO:0000313" key="2">
    <source>
        <dbReference type="EMBL" id="KOF73792.1"/>
    </source>
</evidence>
<protein>
    <recommendedName>
        <fullName evidence="1">Galaxin-like repeats domain-containing protein</fullName>
    </recommendedName>
</protein>
<evidence type="ECO:0000259" key="1">
    <source>
        <dbReference type="Pfam" id="PF24748"/>
    </source>
</evidence>
<accession>A0A0L8G9T2</accession>
<dbReference type="AlphaFoldDB" id="A0A0L8G9T2"/>
<proteinExistence type="predicted"/>
<sequence length="91" mass="10679">MERDMNRMGMSEWIWYKLNQLHGTEAVIVGIEKYRRHYTRTCGDKHYQKDLQICCGETIHFVTGNSFSCCGENNYDLSTHKCQNGKIVERA</sequence>
<reference evidence="2" key="1">
    <citation type="submission" date="2015-07" db="EMBL/GenBank/DDBJ databases">
        <title>MeaNS - Measles Nucleotide Surveillance Program.</title>
        <authorList>
            <person name="Tran T."/>
            <person name="Druce J."/>
        </authorList>
    </citation>
    <scope>NUCLEOTIDE SEQUENCE</scope>
    <source>
        <strain evidence="2">UCB-OBI-ISO-001</strain>
        <tissue evidence="2">Gonad</tissue>
    </source>
</reference>
<name>A0A0L8G9T2_OCTBM</name>